<feature type="domain" description="Glycosyltransferase subfamily 4-like N-terminal" evidence="4">
    <location>
        <begin position="15"/>
        <end position="177"/>
    </location>
</feature>
<evidence type="ECO:0000259" key="3">
    <source>
        <dbReference type="Pfam" id="PF00534"/>
    </source>
</evidence>
<dbReference type="GO" id="GO:0016757">
    <property type="term" value="F:glycosyltransferase activity"/>
    <property type="evidence" value="ECO:0007669"/>
    <property type="project" value="UniProtKB-KW"/>
</dbReference>
<reference evidence="5 6" key="1">
    <citation type="submission" date="2020-10" db="EMBL/GenBank/DDBJ databases">
        <title>Complete genome sequence of Corynebacterium jeddahense DSM 45997, type strain of Corynebacterium jeddahense.</title>
        <authorList>
            <person name="Busche T."/>
            <person name="Kalinowski J."/>
            <person name="Ruckert C."/>
        </authorList>
    </citation>
    <scope>NUCLEOTIDE SEQUENCE [LARGE SCALE GENOMIC DNA]</scope>
    <source>
        <strain evidence="5 6">DSM 45997</strain>
    </source>
</reference>
<dbReference type="PANTHER" id="PTHR45947:SF3">
    <property type="entry name" value="SULFOQUINOVOSYL TRANSFERASE SQD2"/>
    <property type="match status" value="1"/>
</dbReference>
<name>A0ABY7UI79_9CORY</name>
<keyword evidence="6" id="KW-1185">Reference proteome</keyword>
<evidence type="ECO:0000313" key="5">
    <source>
        <dbReference type="EMBL" id="WCZ38394.1"/>
    </source>
</evidence>
<gene>
    <name evidence="5" type="primary">mgtA2</name>
    <name evidence="5" type="ORF">CJEDD_03895</name>
</gene>
<dbReference type="InterPro" id="IPR001296">
    <property type="entry name" value="Glyco_trans_1"/>
</dbReference>
<sequence length="377" mass="41226">MRIAVLTEVFLPKIDGVVTRTTRHLDQLAEMGHEVLIFAPGNPPASYAGFEVVPIASRSLKVYPEVKHGMMGPRAFRRLREFDPEIVHAVNPIWTAGWSTLMVARRGYPILASFHTDVPEYCLKLGIPWVKPIAEWGLRTFHGKAQVNLVTSGPMMDKAADYAIPNVHLWPKAVDTESFTPDARTLEARARLTGGNPDAPLVLYVGRISAEKSVERCVPVVEEVRKRVPNARLALVGEGPLYDELRADPPAWATFTGYLSGADLSAAYASGDVLLFPSTTETLGFAALEAFASGVPVVAANAGGLPFVVADGDTGVLVDPEAPDTAWADPIERILTRPELRERMSAAGRAEAERWTWRASTETVLGYYDEVIRSARR</sequence>
<dbReference type="Pfam" id="PF00534">
    <property type="entry name" value="Glycos_transf_1"/>
    <property type="match status" value="1"/>
</dbReference>
<keyword evidence="1 5" id="KW-0328">Glycosyltransferase</keyword>
<dbReference type="Proteomes" id="UP001218071">
    <property type="component" value="Chromosome"/>
</dbReference>
<dbReference type="InterPro" id="IPR050194">
    <property type="entry name" value="Glycosyltransferase_grp1"/>
</dbReference>
<accession>A0ABY7UI79</accession>
<dbReference type="PANTHER" id="PTHR45947">
    <property type="entry name" value="SULFOQUINOVOSYL TRANSFERASE SQD2"/>
    <property type="match status" value="1"/>
</dbReference>
<dbReference type="EC" id="2.4.1.-" evidence="5"/>
<organism evidence="5 6">
    <name type="scientific">Corynebacterium jeddahense</name>
    <dbReference type="NCBI Taxonomy" id="1414719"/>
    <lineage>
        <taxon>Bacteria</taxon>
        <taxon>Bacillati</taxon>
        <taxon>Actinomycetota</taxon>
        <taxon>Actinomycetes</taxon>
        <taxon>Mycobacteriales</taxon>
        <taxon>Corynebacteriaceae</taxon>
        <taxon>Corynebacterium</taxon>
    </lineage>
</organism>
<dbReference type="Pfam" id="PF13439">
    <property type="entry name" value="Glyco_transf_4"/>
    <property type="match status" value="1"/>
</dbReference>
<protein>
    <submittedName>
        <fullName evidence="5">GDP-mannose-dependent alpha-mannosyltransferase</fullName>
        <ecNumber evidence="5">2.4.1.-</ecNumber>
    </submittedName>
</protein>
<dbReference type="RefSeq" id="WP_042405397.1">
    <property type="nucleotide sequence ID" value="NZ_CBYN010000012.1"/>
</dbReference>
<dbReference type="Gene3D" id="3.40.50.2000">
    <property type="entry name" value="Glycogen Phosphorylase B"/>
    <property type="match status" value="2"/>
</dbReference>
<dbReference type="EMBL" id="CP063194">
    <property type="protein sequence ID" value="WCZ38394.1"/>
    <property type="molecule type" value="Genomic_DNA"/>
</dbReference>
<evidence type="ECO:0000256" key="2">
    <source>
        <dbReference type="ARBA" id="ARBA00022679"/>
    </source>
</evidence>
<dbReference type="SUPFAM" id="SSF53756">
    <property type="entry name" value="UDP-Glycosyltransferase/glycogen phosphorylase"/>
    <property type="match status" value="1"/>
</dbReference>
<feature type="domain" description="Glycosyl transferase family 1" evidence="3">
    <location>
        <begin position="196"/>
        <end position="349"/>
    </location>
</feature>
<proteinExistence type="predicted"/>
<keyword evidence="2 5" id="KW-0808">Transferase</keyword>
<evidence type="ECO:0000259" key="4">
    <source>
        <dbReference type="Pfam" id="PF13439"/>
    </source>
</evidence>
<dbReference type="CDD" id="cd03814">
    <property type="entry name" value="GT4-like"/>
    <property type="match status" value="1"/>
</dbReference>
<evidence type="ECO:0000256" key="1">
    <source>
        <dbReference type="ARBA" id="ARBA00022676"/>
    </source>
</evidence>
<dbReference type="InterPro" id="IPR028098">
    <property type="entry name" value="Glyco_trans_4-like_N"/>
</dbReference>
<evidence type="ECO:0000313" key="6">
    <source>
        <dbReference type="Proteomes" id="UP001218071"/>
    </source>
</evidence>